<feature type="non-terminal residue" evidence="1">
    <location>
        <position position="23"/>
    </location>
</feature>
<name>A0A454CM07_VIBHA</name>
<gene>
    <name evidence="1" type="ORF">VCHENC02_0557A</name>
</gene>
<dbReference type="Proteomes" id="UP000008367">
    <property type="component" value="Unassembled WGS sequence"/>
</dbReference>
<organism evidence="1 2">
    <name type="scientific">Vibrio harveyi</name>
    <name type="common">Beneckea harveyi</name>
    <dbReference type="NCBI Taxonomy" id="669"/>
    <lineage>
        <taxon>Bacteria</taxon>
        <taxon>Pseudomonadati</taxon>
        <taxon>Pseudomonadota</taxon>
        <taxon>Gammaproteobacteria</taxon>
        <taxon>Vibrionales</taxon>
        <taxon>Vibrionaceae</taxon>
        <taxon>Vibrio</taxon>
    </lineage>
</organism>
<accession>A0A454CM07</accession>
<evidence type="ECO:0000313" key="2">
    <source>
        <dbReference type="Proteomes" id="UP000008367"/>
    </source>
</evidence>
<proteinExistence type="predicted"/>
<sequence>MRCSHLNRALAAILFNLITLGNG</sequence>
<protein>
    <submittedName>
        <fullName evidence="1">Uncharacterized protein</fullName>
    </submittedName>
</protein>
<comment type="caution">
    <text evidence="1">The sequence shown here is derived from an EMBL/GenBank/DDBJ whole genome shotgun (WGS) entry which is preliminary data.</text>
</comment>
<dbReference type="EMBL" id="AJSR01002931">
    <property type="protein sequence ID" value="EKM20325.1"/>
    <property type="molecule type" value="Genomic_DNA"/>
</dbReference>
<reference evidence="1 2" key="1">
    <citation type="submission" date="2012-10" db="EMBL/GenBank/DDBJ databases">
        <title>Genome sequence of Vibrio Cholerae HENC-02.</title>
        <authorList>
            <person name="Eppinger M."/>
            <person name="Hasan N.A."/>
            <person name="Sengamalay N."/>
            <person name="Hine E."/>
            <person name="Su Q."/>
            <person name="Daugherty S.C."/>
            <person name="Young S."/>
            <person name="Sadzewicz L."/>
            <person name="Tallon L."/>
            <person name="Cebula T.A."/>
            <person name="Ravel J."/>
            <person name="Colwell R.R."/>
        </authorList>
    </citation>
    <scope>NUCLEOTIDE SEQUENCE [LARGE SCALE GENOMIC DNA]</scope>
    <source>
        <strain evidence="1 2">HENC-02</strain>
    </source>
</reference>
<dbReference type="AlphaFoldDB" id="A0A454CM07"/>
<evidence type="ECO:0000313" key="1">
    <source>
        <dbReference type="EMBL" id="EKM20325.1"/>
    </source>
</evidence>